<accession>A0AAE4MDT6</accession>
<proteinExistence type="predicted"/>
<dbReference type="RefSeq" id="WP_338094526.1">
    <property type="nucleotide sequence ID" value="NZ_JAWDKA010000006.1"/>
</dbReference>
<evidence type="ECO:0000313" key="3">
    <source>
        <dbReference type="EMBL" id="MDV0442122.1"/>
    </source>
</evidence>
<feature type="transmembrane region" description="Helical" evidence="1">
    <location>
        <begin position="12"/>
        <end position="34"/>
    </location>
</feature>
<reference evidence="3" key="1">
    <citation type="submission" date="2023-06" db="EMBL/GenBank/DDBJ databases">
        <title>Genome sequence of Methancorpusculaceae sp. Ag1.</title>
        <authorList>
            <person name="Protasov E."/>
            <person name="Platt K."/>
            <person name="Poehlein A."/>
            <person name="Daniel R."/>
            <person name="Brune A."/>
        </authorList>
    </citation>
    <scope>NUCLEOTIDE SEQUENCE</scope>
    <source>
        <strain evidence="3">Ag1</strain>
    </source>
</reference>
<comment type="caution">
    <text evidence="3">The sequence shown here is derived from an EMBL/GenBank/DDBJ whole genome shotgun (WGS) entry which is preliminary data.</text>
</comment>
<gene>
    <name evidence="3" type="ORF">McpAg1_13470</name>
</gene>
<feature type="transmembrane region" description="Helical" evidence="1">
    <location>
        <begin position="113"/>
        <end position="135"/>
    </location>
</feature>
<keyword evidence="1" id="KW-0472">Membrane</keyword>
<organism evidence="3 4">
    <name type="scientific">Methanorbis furvi</name>
    <dbReference type="NCBI Taxonomy" id="3028299"/>
    <lineage>
        <taxon>Archaea</taxon>
        <taxon>Methanobacteriati</taxon>
        <taxon>Methanobacteriota</taxon>
        <taxon>Stenosarchaea group</taxon>
        <taxon>Methanomicrobia</taxon>
        <taxon>Methanomicrobiales</taxon>
        <taxon>Methanocorpusculaceae</taxon>
        <taxon>Methanorbis</taxon>
    </lineage>
</organism>
<feature type="transmembrane region" description="Helical" evidence="1">
    <location>
        <begin position="184"/>
        <end position="205"/>
    </location>
</feature>
<keyword evidence="1" id="KW-0812">Transmembrane</keyword>
<dbReference type="InterPro" id="IPR012429">
    <property type="entry name" value="HGSNAT_cat"/>
</dbReference>
<feature type="transmembrane region" description="Helical" evidence="1">
    <location>
        <begin position="142"/>
        <end position="164"/>
    </location>
</feature>
<dbReference type="Pfam" id="PF07786">
    <property type="entry name" value="HGSNAT_cat"/>
    <property type="match status" value="1"/>
</dbReference>
<sequence>MGERYWEIDAIRGIALIGMIVFHLISLMVIFHMSLTLDWYYEVCQYIHLGTSIFVIISGVALVLRYGRMTGMPKREYYVAILKRGLEIFFIGVAIALVGSLAIHFVIGDGNYMLFNFLQMMGLSMILCIPFLWLGKWNFIPAAVLIWIGLSFKTVYASAGFLWFLPFGILPEGMFYPRDYFPLLPWVGVMLLGVAIGSVLYPLGVRRFRMPDAGMFGKFLAFVGKYPLEIYLLHIPILFGILYLIMIVSYVIGIPWGYL</sequence>
<evidence type="ECO:0000256" key="1">
    <source>
        <dbReference type="SAM" id="Phobius"/>
    </source>
</evidence>
<evidence type="ECO:0000313" key="4">
    <source>
        <dbReference type="Proteomes" id="UP001273136"/>
    </source>
</evidence>
<feature type="transmembrane region" description="Helical" evidence="1">
    <location>
        <begin position="46"/>
        <end position="67"/>
    </location>
</feature>
<evidence type="ECO:0000259" key="2">
    <source>
        <dbReference type="Pfam" id="PF07786"/>
    </source>
</evidence>
<feature type="domain" description="Heparan-alpha-glucosaminide N-acetyltransferase catalytic" evidence="2">
    <location>
        <begin position="4"/>
        <end position="236"/>
    </location>
</feature>
<feature type="transmembrane region" description="Helical" evidence="1">
    <location>
        <begin position="88"/>
        <end position="107"/>
    </location>
</feature>
<keyword evidence="1" id="KW-1133">Transmembrane helix</keyword>
<name>A0AAE4MDT6_9EURY</name>
<dbReference type="EMBL" id="JAWDKA010000006">
    <property type="protein sequence ID" value="MDV0442122.1"/>
    <property type="molecule type" value="Genomic_DNA"/>
</dbReference>
<feature type="transmembrane region" description="Helical" evidence="1">
    <location>
        <begin position="226"/>
        <end position="252"/>
    </location>
</feature>
<keyword evidence="4" id="KW-1185">Reference proteome</keyword>
<dbReference type="Proteomes" id="UP001273136">
    <property type="component" value="Unassembled WGS sequence"/>
</dbReference>
<dbReference type="AlphaFoldDB" id="A0AAE4MDT6"/>
<protein>
    <recommendedName>
        <fullName evidence="2">Heparan-alpha-glucosaminide N-acetyltransferase catalytic domain-containing protein</fullName>
    </recommendedName>
</protein>